<dbReference type="Proteomes" id="UP000798662">
    <property type="component" value="Chromosome 1"/>
</dbReference>
<reference evidence="1" key="1">
    <citation type="submission" date="2019-11" db="EMBL/GenBank/DDBJ databases">
        <title>Nori genome reveals adaptations in red seaweeds to the harsh intertidal environment.</title>
        <authorList>
            <person name="Wang D."/>
            <person name="Mao Y."/>
        </authorList>
    </citation>
    <scope>NUCLEOTIDE SEQUENCE</scope>
    <source>
        <tissue evidence="1">Gametophyte</tissue>
    </source>
</reference>
<evidence type="ECO:0000313" key="1">
    <source>
        <dbReference type="EMBL" id="KAK1862089.1"/>
    </source>
</evidence>
<sequence length="650" mass="65272">MPSRIVNAAPVPLASMGGEADAAAAGVPRALAVYCGVPNGTRGEGIHLSADPTGATDRVAYASGRTAVVRSLSSPLDAVVFTLHTSLVTVATLSPDGTAVLSADDSGYLRRWDAATGAQTLELQVMAGPVRDVAWSADGAFAAVCGDARGSYAKVIKLAAGGSLAGACGGHQKRVASIAVRPVPAGTKPTVATGSEDFSVGLFAGPPVKDTNIPTYLKHHNSFIFCVRFSPDGAMLAIASGDKTVSLIDAESKEVVRTLSGHKASVTAVAWSPDGARLLTSSNDKTAKVWVVATGEVEATLTVGGTDVLDMQTGCAWSGAGSLVTSSLRGNLNVFSSTAPYAATGVLRGHSKQIVGVAVPPLPAPTGSIAYSADYSGQLVVWELGVGAADAPFTGKGHATGLCALAANAEFVITTGQDGNVFLTPTSTLAIPKSPLSVRGGGVSLAVPATSHPAYTTVTVNESRLCLLSTDSTVADVPFGRGEKGTSVATTTDGTALAVGVEVPGGAGELRFATVSSSGDVSWRKDVTASMPSAPNVVAYSPDGTTVAVGEKNRRVKFYNAATGAPNSGGSVAHTARVDAIAWAPDATRVASGGLDGTLAILAVGSGDGGSDEVRKVMGAHRGGVTSVAWVDATTLVSSGDDACLRTWAV</sequence>
<dbReference type="EMBL" id="CM020618">
    <property type="protein sequence ID" value="KAK1862089.1"/>
    <property type="molecule type" value="Genomic_DNA"/>
</dbReference>
<name>A0ACC3BWL1_PYRYE</name>
<comment type="caution">
    <text evidence="1">The sequence shown here is derived from an EMBL/GenBank/DDBJ whole genome shotgun (WGS) entry which is preliminary data.</text>
</comment>
<evidence type="ECO:0000313" key="2">
    <source>
        <dbReference type="Proteomes" id="UP000798662"/>
    </source>
</evidence>
<accession>A0ACC3BWL1</accession>
<keyword evidence="2" id="KW-1185">Reference proteome</keyword>
<organism evidence="1 2">
    <name type="scientific">Pyropia yezoensis</name>
    <name type="common">Susabi-nori</name>
    <name type="synonym">Porphyra yezoensis</name>
    <dbReference type="NCBI Taxonomy" id="2788"/>
    <lineage>
        <taxon>Eukaryota</taxon>
        <taxon>Rhodophyta</taxon>
        <taxon>Bangiophyceae</taxon>
        <taxon>Bangiales</taxon>
        <taxon>Bangiaceae</taxon>
        <taxon>Pyropia</taxon>
    </lineage>
</organism>
<protein>
    <submittedName>
        <fullName evidence="1">Uncharacterized protein</fullName>
    </submittedName>
</protein>
<gene>
    <name evidence="1" type="ORF">I4F81_004665</name>
</gene>
<proteinExistence type="predicted"/>